<feature type="compositionally biased region" description="Basic and acidic residues" evidence="1">
    <location>
        <begin position="1"/>
        <end position="17"/>
    </location>
</feature>
<accession>A0A7R9B473</accession>
<gene>
    <name evidence="2" type="ORF">TSIB3V08_LOCUS9189</name>
</gene>
<evidence type="ECO:0000313" key="2">
    <source>
        <dbReference type="EMBL" id="CAD7265144.1"/>
    </source>
</evidence>
<feature type="region of interest" description="Disordered" evidence="1">
    <location>
        <begin position="1"/>
        <end position="20"/>
    </location>
</feature>
<name>A0A7R9B473_TIMSH</name>
<organism evidence="2">
    <name type="scientific">Timema shepardi</name>
    <name type="common">Walking stick</name>
    <dbReference type="NCBI Taxonomy" id="629360"/>
    <lineage>
        <taxon>Eukaryota</taxon>
        <taxon>Metazoa</taxon>
        <taxon>Ecdysozoa</taxon>
        <taxon>Arthropoda</taxon>
        <taxon>Hexapoda</taxon>
        <taxon>Insecta</taxon>
        <taxon>Pterygota</taxon>
        <taxon>Neoptera</taxon>
        <taxon>Polyneoptera</taxon>
        <taxon>Phasmatodea</taxon>
        <taxon>Timematodea</taxon>
        <taxon>Timematoidea</taxon>
        <taxon>Timematidae</taxon>
        <taxon>Timema</taxon>
    </lineage>
</organism>
<dbReference type="EMBL" id="OC005148">
    <property type="protein sequence ID" value="CAD7265144.1"/>
    <property type="molecule type" value="Genomic_DNA"/>
</dbReference>
<protein>
    <submittedName>
        <fullName evidence="2">Uncharacterized protein</fullName>
    </submittedName>
</protein>
<feature type="region of interest" description="Disordered" evidence="1">
    <location>
        <begin position="95"/>
        <end position="128"/>
    </location>
</feature>
<dbReference type="AlphaFoldDB" id="A0A7R9B473"/>
<sequence length="255" mass="28547">MTCHEQRRNHRQAEHTPNKRHNYISLSYSILISPPSGVPRDLSNLAGVGLNPNVNLLRCRQEISQVKTNKLGTGSGQLAPSWMGWDHKDYEHWNTNRKSGRDRGFDGREKSGCPGPKREQSEREWHERSKERLHYTLDVENDEGKKNGVGFILGEGLLAEIMIDDLFGSAGAQISSFETSSSSKLGIKIELFSPERDSSFDLPILGRLAQHKTSALANYTTEAGGKATAHLVLTFFVWIREVIMEMADSTKTQPA</sequence>
<reference evidence="2" key="1">
    <citation type="submission" date="2020-11" db="EMBL/GenBank/DDBJ databases">
        <authorList>
            <person name="Tran Van P."/>
        </authorList>
    </citation>
    <scope>NUCLEOTIDE SEQUENCE</scope>
</reference>
<evidence type="ECO:0000256" key="1">
    <source>
        <dbReference type="SAM" id="MobiDB-lite"/>
    </source>
</evidence>
<proteinExistence type="predicted"/>